<feature type="compositionally biased region" description="Low complexity" evidence="1">
    <location>
        <begin position="809"/>
        <end position="825"/>
    </location>
</feature>
<evidence type="ECO:0000259" key="2">
    <source>
        <dbReference type="PROSITE" id="PS50006"/>
    </source>
</evidence>
<feature type="compositionally biased region" description="Basic and acidic residues" evidence="1">
    <location>
        <begin position="1575"/>
        <end position="1585"/>
    </location>
</feature>
<dbReference type="GO" id="GO:0003682">
    <property type="term" value="F:chromatin binding"/>
    <property type="evidence" value="ECO:0007669"/>
    <property type="project" value="TreeGrafter"/>
</dbReference>
<feature type="region of interest" description="Disordered" evidence="1">
    <location>
        <begin position="136"/>
        <end position="159"/>
    </location>
</feature>
<feature type="compositionally biased region" description="Basic and acidic residues" evidence="1">
    <location>
        <begin position="601"/>
        <end position="618"/>
    </location>
</feature>
<dbReference type="PANTHER" id="PTHR21556">
    <property type="entry name" value="TRESLIN"/>
    <property type="match status" value="1"/>
</dbReference>
<feature type="compositionally biased region" description="Low complexity" evidence="1">
    <location>
        <begin position="1405"/>
        <end position="1422"/>
    </location>
</feature>
<sequence>MALHNLVFVIDVDAEDRDSTSQLDVRKHPVKRQLLRVLLHFGFKYGFEKIRWGYKFFQSKSGRNANLISRVTDFKELRDKTFQDFETEFDTKMDVSSKKVATHLRHRPNASAAVQTALKEALLDFQWDRPDITSPTKLSLRPRRSDRGAKVGLGSRGEDDPAGDGINVVFVVSDCPHSRDRFADYVSVPVSEVDADVSESVVSRGLREMMAQRRVVLHWIDSSSYRTVVSCTDHLGSEKLAEILSHTGGRVIPMDALLNVCSIQRPCDGVWGPSRDTFPLESSIGYLLSSQQLYRSAFPVVRGTLHWGQGAISQSCSIWMEPVANSQRRLPEPAAVVVRGLLQGWEASVSLSHTAASEAWVLQSCSSTGSQEQATLQHLLLELSAHNLHLFAEVNDGHLVCMAILSPLSACTALLTVSRPDSQLLSTHATASAPEHTSTELPEVVSSVLGVVYDIMEKEGDAPLNEARVPEWAQQELSHCSSPMKTGLVESWFSQSDQSGVSSHLMESMRLLHAASEQPEEEEEERLCGLQQELVSSLAELYHSSQGVDDKRSQNRGAQRTPVKQKMKTMSRSLQMLNVARLNVKAQKSQGEADLQAGETRGADRQGKRRSSDKDKPGAENLINFKSESDLLRHLKSSYDKTVEEGGSSLLTGVQQLLCAIKIFLVAKPDQEVKMPLFVKEHLLKTSKSIRQFYGSSPDVESKVNECQLQALLRLELFKLLPANNLDSSDAEQMVEEVADMLRIISLTKDAVFLARFMQEQILPGCLNSIPRTLADVYHSLGTQLPEALLAVLPSDFFSDESVAKDSESPAASSLPPSVSYSQASDGGERLEELRSRSATNRRSGMLTRHRSMTESSQTLRQIEIPKKAVSSLIHTKSKLCVALEKPVEEPPHQKQAAQEVTRVRRNLFNQETVSPSKRAKLPRSQSVSAVEGLKRNRTQELEERHKLLTKKVCETPHHKQVSSRLLYRQRMGRRSAPAEDCIVEESPVKPAEDLRRSPRIKKLARRHSTVFYSSSQPRSRNLEKALSASQLTLNNRKVDSVNLTKVRSPMRLLFGATQSPSRPGCSFESFTTRASRRQLSTDTDSPMRTPTKSPGKPGLSHAHGNKTPRTPQTPRTPRTPRTPQAARTPRTPQAARTPPATRIPPALRTPQTPRTPKGAQYFRGLLLSVTESPRVGGSQSAMALRGSPFRSPASRSLVLETPQKEDPVTSPLKGILRTPVKALQQCLSPFRSRQTISPKCRTPKKTVTWSPSPQNPRQMGNAARFKVPDSPHTSTQSSPRLLSTPNKYNSPLKNHKNKAVCFKTPEKLPSQLSHACQVISAMTPDIIPSGEMTPQKNDQYRRSSKRLLKDFTINTPEKDCDTESLVSPLVTPPKCSPPLDLSPSETIRTVNSPTHKMNTRSQRTPVKNSNSTSNPVSTTVSAAILEIIPKSPTANRTRSSHGVKSGTRSNLRSQVSPSCTVISDSFEKDGISLKMHEEKLCAQSSQCSEAESGSHSESQQLDSSQFSSVTTEDDSIEIVDAAIVKSQLIGGLKMNINFTRKPSKSSEVFQFMEASPKQPLPNQETPGRSYGFRRTPDRQQREAAARLGYANEPPRFSTPRSAAPPRRQKVTPNPLSYQVELEMQTSGLPKLKFRRTDSFNAGELADEGGPRAGTQSPTVVVRQLESPMALCSKHKETGCVSPSLCTRVTPAKCTPGKGGSVQTYICQSYTPTRHTAGTMSPIAVVELIPLTPSPQRTGRSTPDNLNGWPRRRRAKAALIGGKDRVLKGEPLMEELLEEAELGVSRLLDNEDIDDRSGKKVALQGMTSTQFPFIGGDESPLSALGNMDHQADETDPRTCEDGRIWAAGNGDVKSSKITLDIPKEESMLLCQTEINANNKVETKHNFVTIWLHSSQLKDEENGDNEWDSGANAVPLVIQGEDRFCSQENSAWKR</sequence>
<protein>
    <submittedName>
        <fullName evidence="3">Treslin</fullName>
    </submittedName>
</protein>
<organism evidence="3 4">
    <name type="scientific">Merluccius polli</name>
    <name type="common">Benguela hake</name>
    <name type="synonym">Merluccius cadenati</name>
    <dbReference type="NCBI Taxonomy" id="89951"/>
    <lineage>
        <taxon>Eukaryota</taxon>
        <taxon>Metazoa</taxon>
        <taxon>Chordata</taxon>
        <taxon>Craniata</taxon>
        <taxon>Vertebrata</taxon>
        <taxon>Euteleostomi</taxon>
        <taxon>Actinopterygii</taxon>
        <taxon>Neopterygii</taxon>
        <taxon>Teleostei</taxon>
        <taxon>Neoteleostei</taxon>
        <taxon>Acanthomorphata</taxon>
        <taxon>Zeiogadaria</taxon>
        <taxon>Gadariae</taxon>
        <taxon>Gadiformes</taxon>
        <taxon>Gadoidei</taxon>
        <taxon>Merlucciidae</taxon>
        <taxon>Merluccius</taxon>
    </lineage>
</organism>
<dbReference type="EMBL" id="JAOPHQ010000851">
    <property type="protein sequence ID" value="KAK0153386.1"/>
    <property type="molecule type" value="Genomic_DNA"/>
</dbReference>
<feature type="compositionally biased region" description="Polar residues" evidence="1">
    <location>
        <begin position="1433"/>
        <end position="1457"/>
    </location>
</feature>
<dbReference type="GO" id="GO:0030174">
    <property type="term" value="P:regulation of DNA-templated DNA replication initiation"/>
    <property type="evidence" value="ECO:0007669"/>
    <property type="project" value="TreeGrafter"/>
</dbReference>
<dbReference type="InterPro" id="IPR032746">
    <property type="entry name" value="Treslin_M"/>
</dbReference>
<dbReference type="InterPro" id="IPR026153">
    <property type="entry name" value="Treslin"/>
</dbReference>
<feature type="compositionally biased region" description="Basic and acidic residues" evidence="1">
    <location>
        <begin position="827"/>
        <end position="836"/>
    </location>
</feature>
<feature type="region of interest" description="Disordered" evidence="1">
    <location>
        <begin position="1235"/>
        <end position="1293"/>
    </location>
</feature>
<dbReference type="InterPro" id="IPR053919">
    <property type="entry name" value="Treslin_N"/>
</dbReference>
<feature type="region of interest" description="Disordered" evidence="1">
    <location>
        <begin position="588"/>
        <end position="623"/>
    </location>
</feature>
<keyword evidence="4" id="KW-1185">Reference proteome</keyword>
<dbReference type="Proteomes" id="UP001174136">
    <property type="component" value="Unassembled WGS sequence"/>
</dbReference>
<feature type="compositionally biased region" description="Polar residues" evidence="1">
    <location>
        <begin position="1246"/>
        <end position="1259"/>
    </location>
</feature>
<evidence type="ECO:0000313" key="3">
    <source>
        <dbReference type="EMBL" id="KAK0153386.1"/>
    </source>
</evidence>
<proteinExistence type="predicted"/>
<evidence type="ECO:0000256" key="1">
    <source>
        <dbReference type="SAM" id="MobiDB-lite"/>
    </source>
</evidence>
<gene>
    <name evidence="3" type="primary">ticrr</name>
    <name evidence="3" type="ORF">N1851_004894</name>
</gene>
<feature type="domain" description="FHA" evidence="2">
    <location>
        <begin position="970"/>
        <end position="1039"/>
    </location>
</feature>
<feature type="compositionally biased region" description="Polar residues" evidence="1">
    <location>
        <begin position="1069"/>
        <end position="1093"/>
    </location>
</feature>
<dbReference type="Pfam" id="PF15292">
    <property type="entry name" value="Treslin_M"/>
    <property type="match status" value="1"/>
</dbReference>
<dbReference type="GO" id="GO:0006260">
    <property type="term" value="P:DNA replication"/>
    <property type="evidence" value="ECO:0007669"/>
    <property type="project" value="InterPro"/>
</dbReference>
<dbReference type="InterPro" id="IPR053920">
    <property type="entry name" value="Treslin_STD"/>
</dbReference>
<dbReference type="PROSITE" id="PS50006">
    <property type="entry name" value="FHA_DOMAIN"/>
    <property type="match status" value="1"/>
</dbReference>
<evidence type="ECO:0000313" key="4">
    <source>
        <dbReference type="Proteomes" id="UP001174136"/>
    </source>
</evidence>
<dbReference type="GO" id="GO:0005634">
    <property type="term" value="C:nucleus"/>
    <property type="evidence" value="ECO:0007669"/>
    <property type="project" value="InterPro"/>
</dbReference>
<reference evidence="3" key="1">
    <citation type="journal article" date="2023" name="Front. Mar. Sci.">
        <title>A new Merluccius polli reference genome to investigate the effects of global change in West African waters.</title>
        <authorList>
            <person name="Mateo J.L."/>
            <person name="Blanco-Fernandez C."/>
            <person name="Garcia-Vazquez E."/>
            <person name="Machado-Schiaffino G."/>
        </authorList>
    </citation>
    <scope>NUCLEOTIDE SEQUENCE</scope>
    <source>
        <strain evidence="3">C29</strain>
        <tissue evidence="3">Fin</tissue>
    </source>
</reference>
<feature type="region of interest" description="Disordered" evidence="1">
    <location>
        <begin position="1055"/>
        <end position="1159"/>
    </location>
</feature>
<name>A0AA47N886_MERPO</name>
<feature type="region of interest" description="Disordered" evidence="1">
    <location>
        <begin position="1554"/>
        <end position="1612"/>
    </location>
</feature>
<feature type="region of interest" description="Disordered" evidence="1">
    <location>
        <begin position="807"/>
        <end position="859"/>
    </location>
</feature>
<dbReference type="GO" id="GO:0033314">
    <property type="term" value="P:mitotic DNA replication checkpoint signaling"/>
    <property type="evidence" value="ECO:0007669"/>
    <property type="project" value="InterPro"/>
</dbReference>
<dbReference type="GO" id="GO:0010212">
    <property type="term" value="P:response to ionizing radiation"/>
    <property type="evidence" value="ECO:0007669"/>
    <property type="project" value="InterPro"/>
</dbReference>
<feature type="compositionally biased region" description="Polar residues" evidence="1">
    <location>
        <begin position="1272"/>
        <end position="1293"/>
    </location>
</feature>
<dbReference type="Pfam" id="PF21854">
    <property type="entry name" value="Treslin_N"/>
    <property type="match status" value="1"/>
</dbReference>
<feature type="region of interest" description="Disordered" evidence="1">
    <location>
        <begin position="1486"/>
        <end position="1509"/>
    </location>
</feature>
<feature type="compositionally biased region" description="Polar residues" evidence="1">
    <location>
        <begin position="1384"/>
        <end position="1404"/>
    </location>
</feature>
<comment type="caution">
    <text evidence="3">The sequence shown here is derived from an EMBL/GenBank/DDBJ whole genome shotgun (WGS) entry which is preliminary data.</text>
</comment>
<accession>A0AA47N886</accession>
<feature type="region of interest" description="Disordered" evidence="1">
    <location>
        <begin position="543"/>
        <end position="569"/>
    </location>
</feature>
<dbReference type="GO" id="GO:0007095">
    <property type="term" value="P:mitotic G2 DNA damage checkpoint signaling"/>
    <property type="evidence" value="ECO:0007669"/>
    <property type="project" value="TreeGrafter"/>
</dbReference>
<feature type="compositionally biased region" description="Low complexity" evidence="1">
    <location>
        <begin position="1108"/>
        <end position="1151"/>
    </location>
</feature>
<dbReference type="Pfam" id="PF21855">
    <property type="entry name" value="Treslin_STD"/>
    <property type="match status" value="1"/>
</dbReference>
<dbReference type="InterPro" id="IPR000253">
    <property type="entry name" value="FHA_dom"/>
</dbReference>
<feature type="region of interest" description="Disordered" evidence="1">
    <location>
        <begin position="1374"/>
        <end position="1457"/>
    </location>
</feature>
<dbReference type="PANTHER" id="PTHR21556:SF2">
    <property type="entry name" value="TRESLIN"/>
    <property type="match status" value="1"/>
</dbReference>